<evidence type="ECO:0000256" key="1">
    <source>
        <dbReference type="ARBA" id="ARBA00009802"/>
    </source>
</evidence>
<dbReference type="PANTHER" id="PTHR10245:SF15">
    <property type="entry name" value="ENDOTHELIAL DIFFERENTIATION-RELATED FACTOR 1"/>
    <property type="match status" value="1"/>
</dbReference>
<proteinExistence type="inferred from homology"/>
<dbReference type="CDD" id="cd00093">
    <property type="entry name" value="HTH_XRE"/>
    <property type="match status" value="1"/>
</dbReference>
<dbReference type="Proteomes" id="UP000266234">
    <property type="component" value="Unassembled WGS sequence"/>
</dbReference>
<evidence type="ECO:0000256" key="7">
    <source>
        <dbReference type="ARBA" id="ARBA00035107"/>
    </source>
</evidence>
<keyword evidence="6" id="KW-0804">Transcription</keyword>
<keyword evidence="3" id="KW-0805">Transcription regulation</keyword>
<gene>
    <name evidence="10" type="ORF">FLONG3_8283</name>
</gene>
<name>A0A395S7R6_9HYPO</name>
<comment type="function">
    <text evidence="7">Transcriptional coactivator that stimulates GCN4-dependent transcriptional activity by bridging the DNA-binding region of GCN4 and TBP (SPT15), thereby recruiting TBP to GCN4-bound promoters. Involved in induction of the ribosome quality control (RQC) pathway; a pathway that degrades nascent peptide chains during problematic translation. Required to prevent stalled ribosomes from frameshifting.</text>
</comment>
<dbReference type="FunFam" id="1.10.260.40:FF:000030">
    <property type="entry name" value="Coactivator bridging factor 1"/>
    <property type="match status" value="1"/>
</dbReference>
<accession>A0A395S7R6</accession>
<dbReference type="PROSITE" id="PS50943">
    <property type="entry name" value="HTH_CROC1"/>
    <property type="match status" value="1"/>
</dbReference>
<dbReference type="SUPFAM" id="SSF47413">
    <property type="entry name" value="lambda repressor-like DNA-binding domains"/>
    <property type="match status" value="1"/>
</dbReference>
<dbReference type="EMBL" id="PXOG01000198">
    <property type="protein sequence ID" value="RGP68109.1"/>
    <property type="molecule type" value="Genomic_DNA"/>
</dbReference>
<evidence type="ECO:0000256" key="2">
    <source>
        <dbReference type="ARBA" id="ARBA00014317"/>
    </source>
</evidence>
<sequence>MDDWDTQTKIGSRARGPGSAQRETVVRGKAALNAAQRAGGLTTEKKYASANAGSAPEGQRMTKVDRSDDIIKPNTIGKTVGDVIAKTRQQIEPKMTQKDLATRCNTTQAIVADFERGSAAPDQKVLGAMERVLNVKLRGSDIGAPKFPNKKK</sequence>
<evidence type="ECO:0000256" key="6">
    <source>
        <dbReference type="ARBA" id="ARBA00023163"/>
    </source>
</evidence>
<dbReference type="InterPro" id="IPR001387">
    <property type="entry name" value="Cro/C1-type_HTH"/>
</dbReference>
<dbReference type="GO" id="GO:0005634">
    <property type="term" value="C:nucleus"/>
    <property type="evidence" value="ECO:0007669"/>
    <property type="project" value="TreeGrafter"/>
</dbReference>
<dbReference type="AlphaFoldDB" id="A0A395S7R6"/>
<keyword evidence="4" id="KW-0238">DNA-binding</keyword>
<dbReference type="Pfam" id="PF01381">
    <property type="entry name" value="HTH_3"/>
    <property type="match status" value="1"/>
</dbReference>
<evidence type="ECO:0000259" key="9">
    <source>
        <dbReference type="PROSITE" id="PS50943"/>
    </source>
</evidence>
<comment type="caution">
    <text evidence="10">The sequence shown here is derived from an EMBL/GenBank/DDBJ whole genome shotgun (WGS) entry which is preliminary data.</text>
</comment>
<keyword evidence="11" id="KW-1185">Reference proteome</keyword>
<feature type="domain" description="HTH cro/C1-type" evidence="9">
    <location>
        <begin position="94"/>
        <end position="140"/>
    </location>
</feature>
<dbReference type="SMART" id="SM00530">
    <property type="entry name" value="HTH_XRE"/>
    <property type="match status" value="1"/>
</dbReference>
<dbReference type="STRING" id="694270.A0A395S7R6"/>
<evidence type="ECO:0000256" key="5">
    <source>
        <dbReference type="ARBA" id="ARBA00023159"/>
    </source>
</evidence>
<keyword evidence="5" id="KW-0010">Activator</keyword>
<feature type="region of interest" description="Disordered" evidence="8">
    <location>
        <begin position="1"/>
        <end position="66"/>
    </location>
</feature>
<dbReference type="OrthoDB" id="10253401at2759"/>
<evidence type="ECO:0000256" key="8">
    <source>
        <dbReference type="SAM" id="MobiDB-lite"/>
    </source>
</evidence>
<evidence type="ECO:0000313" key="10">
    <source>
        <dbReference type="EMBL" id="RGP68109.1"/>
    </source>
</evidence>
<dbReference type="InterPro" id="IPR010982">
    <property type="entry name" value="Lambda_DNA-bd_dom_sf"/>
</dbReference>
<evidence type="ECO:0000256" key="4">
    <source>
        <dbReference type="ARBA" id="ARBA00023125"/>
    </source>
</evidence>
<dbReference type="Gene3D" id="1.10.260.40">
    <property type="entry name" value="lambda repressor-like DNA-binding domains"/>
    <property type="match status" value="1"/>
</dbReference>
<evidence type="ECO:0000256" key="3">
    <source>
        <dbReference type="ARBA" id="ARBA00023015"/>
    </source>
</evidence>
<dbReference type="PANTHER" id="PTHR10245">
    <property type="entry name" value="ENDOTHELIAL DIFFERENTIATION-RELATED FACTOR 1 MULTIPROTEIN BRIDGING FACTOR 1"/>
    <property type="match status" value="1"/>
</dbReference>
<protein>
    <recommendedName>
        <fullName evidence="2">Multiprotein-bridging factor 1</fullName>
    </recommendedName>
</protein>
<dbReference type="GO" id="GO:0003677">
    <property type="term" value="F:DNA binding"/>
    <property type="evidence" value="ECO:0007669"/>
    <property type="project" value="UniProtKB-KW"/>
</dbReference>
<evidence type="ECO:0000313" key="11">
    <source>
        <dbReference type="Proteomes" id="UP000266234"/>
    </source>
</evidence>
<comment type="similarity">
    <text evidence="1">Belongs to the MBF1 family.</text>
</comment>
<dbReference type="InterPro" id="IPR013729">
    <property type="entry name" value="MBF1_N"/>
</dbReference>
<reference evidence="10 11" key="1">
    <citation type="journal article" date="2018" name="PLoS Pathog.">
        <title>Evolution of structural diversity of trichothecenes, a family of toxins produced by plant pathogenic and entomopathogenic fungi.</title>
        <authorList>
            <person name="Proctor R.H."/>
            <person name="McCormick S.P."/>
            <person name="Kim H.S."/>
            <person name="Cardoza R.E."/>
            <person name="Stanley A.M."/>
            <person name="Lindo L."/>
            <person name="Kelly A."/>
            <person name="Brown D.W."/>
            <person name="Lee T."/>
            <person name="Vaughan M.M."/>
            <person name="Alexander N.J."/>
            <person name="Busman M."/>
            <person name="Gutierrez S."/>
        </authorList>
    </citation>
    <scope>NUCLEOTIDE SEQUENCE [LARGE SCALE GENOMIC DNA]</scope>
    <source>
        <strain evidence="10 11">NRRL 20695</strain>
    </source>
</reference>
<organism evidence="10 11">
    <name type="scientific">Fusarium longipes</name>
    <dbReference type="NCBI Taxonomy" id="694270"/>
    <lineage>
        <taxon>Eukaryota</taxon>
        <taxon>Fungi</taxon>
        <taxon>Dikarya</taxon>
        <taxon>Ascomycota</taxon>
        <taxon>Pezizomycotina</taxon>
        <taxon>Sordariomycetes</taxon>
        <taxon>Hypocreomycetidae</taxon>
        <taxon>Hypocreales</taxon>
        <taxon>Nectriaceae</taxon>
        <taxon>Fusarium</taxon>
    </lineage>
</organism>
<dbReference type="Pfam" id="PF08523">
    <property type="entry name" value="MBF1"/>
    <property type="match status" value="1"/>
</dbReference>